<dbReference type="RefSeq" id="WP_344712245.1">
    <property type="nucleotide sequence ID" value="NZ_BAABCB010000002.1"/>
</dbReference>
<dbReference type="PANTHER" id="PTHR42724:SF1">
    <property type="entry name" value="TETRAACYLDISACCHARIDE 4'-KINASE, MITOCHONDRIAL-RELATED"/>
    <property type="match status" value="1"/>
</dbReference>
<evidence type="ECO:0000256" key="7">
    <source>
        <dbReference type="ARBA" id="ARBA00022679"/>
    </source>
</evidence>
<proteinExistence type="inferred from homology"/>
<dbReference type="EC" id="2.7.1.130" evidence="3 13"/>
<comment type="function">
    <text evidence="1 13">Transfers the gamma-phosphate of ATP to the 4'-position of a tetraacyldisaccharide 1-phosphate intermediate (termed DS-1-P) to form tetraacyldisaccharide 1,4'-bis-phosphate (lipid IVA).</text>
</comment>
<keyword evidence="16" id="KW-1185">Reference proteome</keyword>
<dbReference type="InterPro" id="IPR027417">
    <property type="entry name" value="P-loop_NTPase"/>
</dbReference>
<dbReference type="SUPFAM" id="SSF52540">
    <property type="entry name" value="P-loop containing nucleoside triphosphate hydrolases"/>
    <property type="match status" value="1"/>
</dbReference>
<dbReference type="NCBIfam" id="TIGR00682">
    <property type="entry name" value="lpxK"/>
    <property type="match status" value="1"/>
</dbReference>
<evidence type="ECO:0000256" key="4">
    <source>
        <dbReference type="ARBA" id="ARBA00016436"/>
    </source>
</evidence>
<evidence type="ECO:0000256" key="5">
    <source>
        <dbReference type="ARBA" id="ARBA00022516"/>
    </source>
</evidence>
<comment type="caution">
    <text evidence="15">The sequence shown here is derived from an EMBL/GenBank/DDBJ whole genome shotgun (WGS) entry which is preliminary data.</text>
</comment>
<dbReference type="HAMAP" id="MF_00409">
    <property type="entry name" value="LpxK"/>
    <property type="match status" value="1"/>
</dbReference>
<feature type="transmembrane region" description="Helical" evidence="14">
    <location>
        <begin position="6"/>
        <end position="25"/>
    </location>
</feature>
<dbReference type="EMBL" id="BAABCB010000002">
    <property type="protein sequence ID" value="GAA4240729.1"/>
    <property type="molecule type" value="Genomic_DNA"/>
</dbReference>
<evidence type="ECO:0000313" key="16">
    <source>
        <dbReference type="Proteomes" id="UP001501682"/>
    </source>
</evidence>
<dbReference type="InterPro" id="IPR003758">
    <property type="entry name" value="LpxK"/>
</dbReference>
<dbReference type="Pfam" id="PF02606">
    <property type="entry name" value="LpxK"/>
    <property type="match status" value="1"/>
</dbReference>
<protein>
    <recommendedName>
        <fullName evidence="4 13">Tetraacyldisaccharide 4'-kinase</fullName>
        <ecNumber evidence="3 13">2.7.1.130</ecNumber>
    </recommendedName>
    <alternativeName>
        <fullName evidence="12 13">Lipid A 4'-kinase</fullName>
    </alternativeName>
</protein>
<keyword evidence="6 13" id="KW-0441">Lipid A biosynthesis</keyword>
<evidence type="ECO:0000256" key="1">
    <source>
        <dbReference type="ARBA" id="ARBA00002274"/>
    </source>
</evidence>
<evidence type="ECO:0000256" key="13">
    <source>
        <dbReference type="HAMAP-Rule" id="MF_00409"/>
    </source>
</evidence>
<keyword evidence="9 13" id="KW-0418">Kinase</keyword>
<keyword evidence="14" id="KW-1133">Transmembrane helix</keyword>
<reference evidence="16" key="1">
    <citation type="journal article" date="2019" name="Int. J. Syst. Evol. Microbiol.">
        <title>The Global Catalogue of Microorganisms (GCM) 10K type strain sequencing project: providing services to taxonomists for standard genome sequencing and annotation.</title>
        <authorList>
            <consortium name="The Broad Institute Genomics Platform"/>
            <consortium name="The Broad Institute Genome Sequencing Center for Infectious Disease"/>
            <person name="Wu L."/>
            <person name="Ma J."/>
        </authorList>
    </citation>
    <scope>NUCLEOTIDE SEQUENCE [LARGE SCALE GENOMIC DNA]</scope>
    <source>
        <strain evidence="16">JCM 17633</strain>
    </source>
</reference>
<comment type="pathway">
    <text evidence="2 13">Glycolipid biosynthesis; lipid IV(A) biosynthesis; lipid IV(A) from (3R)-3-hydroxytetradecanoyl-[acyl-carrier-protein] and UDP-N-acetyl-alpha-D-glucosamine: step 6/6.</text>
</comment>
<evidence type="ECO:0000256" key="8">
    <source>
        <dbReference type="ARBA" id="ARBA00022741"/>
    </source>
</evidence>
<feature type="binding site" evidence="13">
    <location>
        <begin position="47"/>
        <end position="54"/>
    </location>
    <ligand>
        <name>ATP</name>
        <dbReference type="ChEBI" id="CHEBI:30616"/>
    </ligand>
</feature>
<keyword evidence="10 13" id="KW-0067">ATP-binding</keyword>
<comment type="similarity">
    <text evidence="13">Belongs to the LpxK family.</text>
</comment>
<keyword evidence="7 13" id="KW-0808">Transferase</keyword>
<keyword evidence="14" id="KW-0812">Transmembrane</keyword>
<evidence type="ECO:0000256" key="11">
    <source>
        <dbReference type="ARBA" id="ARBA00023098"/>
    </source>
</evidence>
<evidence type="ECO:0000256" key="10">
    <source>
        <dbReference type="ARBA" id="ARBA00022840"/>
    </source>
</evidence>
<evidence type="ECO:0000256" key="14">
    <source>
        <dbReference type="SAM" id="Phobius"/>
    </source>
</evidence>
<comment type="catalytic activity">
    <reaction evidence="13">
        <text>a lipid A disaccharide + ATP = a lipid IVA + ADP + H(+)</text>
        <dbReference type="Rhea" id="RHEA:67840"/>
        <dbReference type="ChEBI" id="CHEBI:15378"/>
        <dbReference type="ChEBI" id="CHEBI:30616"/>
        <dbReference type="ChEBI" id="CHEBI:176343"/>
        <dbReference type="ChEBI" id="CHEBI:176425"/>
        <dbReference type="ChEBI" id="CHEBI:456216"/>
        <dbReference type="EC" id="2.7.1.130"/>
    </reaction>
</comment>
<evidence type="ECO:0000313" key="15">
    <source>
        <dbReference type="EMBL" id="GAA4240729.1"/>
    </source>
</evidence>
<keyword evidence="8 13" id="KW-0547">Nucleotide-binding</keyword>
<gene>
    <name evidence="13 15" type="primary">lpxK</name>
    <name evidence="15" type="ORF">GCM10022292_04440</name>
</gene>
<dbReference type="Proteomes" id="UP001501682">
    <property type="component" value="Unassembled WGS sequence"/>
</dbReference>
<organism evidence="15 16">
    <name type="scientific">Winogradskyella damuponensis</name>
    <dbReference type="NCBI Taxonomy" id="943939"/>
    <lineage>
        <taxon>Bacteria</taxon>
        <taxon>Pseudomonadati</taxon>
        <taxon>Bacteroidota</taxon>
        <taxon>Flavobacteriia</taxon>
        <taxon>Flavobacteriales</taxon>
        <taxon>Flavobacteriaceae</taxon>
        <taxon>Winogradskyella</taxon>
    </lineage>
</organism>
<evidence type="ECO:0000256" key="12">
    <source>
        <dbReference type="ARBA" id="ARBA00029757"/>
    </source>
</evidence>
<dbReference type="PANTHER" id="PTHR42724">
    <property type="entry name" value="TETRAACYLDISACCHARIDE 4'-KINASE"/>
    <property type="match status" value="1"/>
</dbReference>
<keyword evidence="14" id="KW-0472">Membrane</keyword>
<accession>A0ABP8CM07</accession>
<evidence type="ECO:0000256" key="2">
    <source>
        <dbReference type="ARBA" id="ARBA00004870"/>
    </source>
</evidence>
<sequence>MKIIRIILFPIVPIYYVITWLRNWLYDSGFKTSKSYDFPVICVGNLSTGGTGKTPMIEYLIRLLKDNKELATLSRGYKRKTDGFVLADKYASADTIGDEPFQFYRKFSNVTVAVDADRQNGIAELRTLNSLPEVILLDDAFQHRKVKAGCNILLTAYNNLYYKDIVLPTGNLREPRSGAKRADLIVVTKCKKDLSEAEKQKITSKLKLKNHQKLFFSYVDYATDVISEYEVLELVKLPKFTLVTGIANAKPLVDFLVEKGLEFDHMEFSDHYSFKVSDIETLASKSLIITTEKDYVRLSGYEELKSKLYYLPIQIKIDNSEQFDAAVSAFVS</sequence>
<evidence type="ECO:0000256" key="9">
    <source>
        <dbReference type="ARBA" id="ARBA00022777"/>
    </source>
</evidence>
<evidence type="ECO:0000256" key="6">
    <source>
        <dbReference type="ARBA" id="ARBA00022556"/>
    </source>
</evidence>
<name>A0ABP8CM07_9FLAO</name>
<evidence type="ECO:0000256" key="3">
    <source>
        <dbReference type="ARBA" id="ARBA00012071"/>
    </source>
</evidence>
<keyword evidence="11 13" id="KW-0443">Lipid metabolism</keyword>
<keyword evidence="5 13" id="KW-0444">Lipid biosynthesis</keyword>